<proteinExistence type="predicted"/>
<evidence type="ECO:0000256" key="1">
    <source>
        <dbReference type="SAM" id="MobiDB-lite"/>
    </source>
</evidence>
<reference evidence="3" key="1">
    <citation type="journal article" date="2017" name="Genome Announc.">
        <title>Complete Genome Sequence of Mycobacterium stephanolepidis.</title>
        <authorList>
            <person name="Fukano H."/>
            <person name="Yoshida M."/>
            <person name="Katayama Y."/>
            <person name="Omatsu T."/>
            <person name="Mizutani T."/>
            <person name="Kurata O."/>
            <person name="Wada S."/>
            <person name="Hoshino Y."/>
        </authorList>
    </citation>
    <scope>NUCLEOTIDE SEQUENCE [LARGE SCALE GENOMIC DNA]</scope>
    <source>
        <strain evidence="3">NJB0901</strain>
    </source>
</reference>
<accession>A0A1Z4ESD4</accession>
<gene>
    <name evidence="2" type="ORF">MSTE_00538</name>
</gene>
<keyword evidence="3" id="KW-1185">Reference proteome</keyword>
<dbReference type="KEGG" id="mste:MSTE_00538"/>
<evidence type="ECO:0000313" key="2">
    <source>
        <dbReference type="EMBL" id="BAX95879.1"/>
    </source>
</evidence>
<reference evidence="2 3" key="2">
    <citation type="journal article" date="2017" name="Int. J. Syst. Evol. Microbiol.">
        <title>Mycobacterium stephanolepidis sp. nov., a rapidly growing species related to Mycobacterium chelonae, isolated from marine teleost fish, Stephanolepis cirrhifer.</title>
        <authorList>
            <person name="Fukano H."/>
            <person name="Wada S."/>
            <person name="Kurata O."/>
            <person name="Katayama K."/>
            <person name="Fujiwara N."/>
            <person name="Hoshino Y."/>
        </authorList>
    </citation>
    <scope>NUCLEOTIDE SEQUENCE [LARGE SCALE GENOMIC DNA]</scope>
    <source>
        <strain evidence="2 3">NJB0901</strain>
    </source>
</reference>
<feature type="region of interest" description="Disordered" evidence="1">
    <location>
        <begin position="112"/>
        <end position="132"/>
    </location>
</feature>
<dbReference type="EMBL" id="AP018165">
    <property type="protein sequence ID" value="BAX95879.1"/>
    <property type="molecule type" value="Genomic_DNA"/>
</dbReference>
<name>A0A1Z4ESD4_9MYCO</name>
<evidence type="ECO:0000313" key="3">
    <source>
        <dbReference type="Proteomes" id="UP000217954"/>
    </source>
</evidence>
<organism evidence="2 3">
    <name type="scientific">[Mycobacterium] stephanolepidis</name>
    <dbReference type="NCBI Taxonomy" id="1520670"/>
    <lineage>
        <taxon>Bacteria</taxon>
        <taxon>Bacillati</taxon>
        <taxon>Actinomycetota</taxon>
        <taxon>Actinomycetes</taxon>
        <taxon>Mycobacteriales</taxon>
        <taxon>Mycobacteriaceae</taxon>
        <taxon>Mycobacteroides</taxon>
    </lineage>
</organism>
<sequence>MVLSMHARTRSLRTDLRYLLVLHIHRHGLTTVSEMVTMLADKGFDVDGRPSKTISDALRTDVKLDRVRRRGRGLYGPGVLPRSTQHRMRTRADCWLSTRQTEQALPCHAEQDLRGAPGNRQASVPHEQPHLV</sequence>
<dbReference type="AlphaFoldDB" id="A0A1Z4ESD4"/>
<protein>
    <submittedName>
        <fullName evidence="2">Uncharacterized protein</fullName>
    </submittedName>
</protein>
<dbReference type="Proteomes" id="UP000217954">
    <property type="component" value="Chromosome"/>
</dbReference>